<dbReference type="GO" id="GO:0012505">
    <property type="term" value="C:endomembrane system"/>
    <property type="evidence" value="ECO:0007669"/>
    <property type="project" value="TreeGrafter"/>
</dbReference>
<dbReference type="InterPro" id="IPR011583">
    <property type="entry name" value="Chitinase_II/V-like_cat"/>
</dbReference>
<evidence type="ECO:0000256" key="1">
    <source>
        <dbReference type="ARBA" id="ARBA00022801"/>
    </source>
</evidence>
<dbReference type="GO" id="GO:0005975">
    <property type="term" value="P:carbohydrate metabolic process"/>
    <property type="evidence" value="ECO:0007669"/>
    <property type="project" value="InterPro"/>
</dbReference>
<dbReference type="InterPro" id="IPR001223">
    <property type="entry name" value="Glyco_hydro18_cat"/>
</dbReference>
<dbReference type="RefSeq" id="WP_122962345.1">
    <property type="nucleotide sequence ID" value="NZ_BJMH01000023.1"/>
</dbReference>
<dbReference type="STRING" id="54914.AV540_03625"/>
<evidence type="ECO:0000259" key="4">
    <source>
        <dbReference type="PROSITE" id="PS51910"/>
    </source>
</evidence>
<dbReference type="SMART" id="SM00257">
    <property type="entry name" value="LysM"/>
    <property type="match status" value="2"/>
</dbReference>
<dbReference type="PANTHER" id="PTHR46066:SF2">
    <property type="entry name" value="CHITINASE DOMAIN-CONTAINING PROTEIN 1"/>
    <property type="match status" value="1"/>
</dbReference>
<protein>
    <submittedName>
        <fullName evidence="5">Putative sporulation-specific glycosylase YdhD</fullName>
    </submittedName>
</protein>
<dbReference type="Gene3D" id="3.10.350.10">
    <property type="entry name" value="LysM domain"/>
    <property type="match status" value="2"/>
</dbReference>
<dbReference type="InterPro" id="IPR041704">
    <property type="entry name" value="CFLE_GH18"/>
</dbReference>
<dbReference type="Gene3D" id="3.20.20.80">
    <property type="entry name" value="Glycosidases"/>
    <property type="match status" value="1"/>
</dbReference>
<gene>
    <name evidence="5" type="primary">ydhD</name>
    <name evidence="5" type="ORF">BPA01_40280</name>
</gene>
<dbReference type="SUPFAM" id="SSF51445">
    <property type="entry name" value="(Trans)glycosidases"/>
    <property type="match status" value="1"/>
</dbReference>
<proteinExistence type="predicted"/>
<dbReference type="SMART" id="SM00636">
    <property type="entry name" value="Glyco_18"/>
    <property type="match status" value="1"/>
</dbReference>
<sequence length="419" mass="47574">MFIYTVKPGDSLYSVAAKFEVPMAVLQSTNGLTVTTLVPGQDLVIPTKTYIVQPGDSLYAIAQMSFVTPKALQEANGLTSYALTPGKRLRLPARAKYPVENFSYLLLTTPENDEKIIVNSAANNTYYGIFEHHLLPGGALSQLDDAAVIRASRRHRVAPLAVITNLTATGFNAELVRQILNSREQTQRLIDNIYTLVRTKNYAGVNIDFELVRPQERDLYTNFLRALRQRLKPHGYFLSVALPAKTNDEVEWLKGYDYKGIGAAVDFVFLMTYDYHEAGSEPGPVAPIGEVRRTIEYAISQMNRKKIILGVARYGYNWMMQGDNVVSAQPVRVADAVQLSMRYSVPIQFSAEYQQPHFTYWDENGRKHIVWFENVRGRAEKYRLVYEYRLRGVGAWQLGFEFPQSKVLIPFFFTVKKVI</sequence>
<dbReference type="PANTHER" id="PTHR46066">
    <property type="entry name" value="CHITINASE DOMAIN-CONTAINING PROTEIN 1 FAMILY MEMBER"/>
    <property type="match status" value="1"/>
</dbReference>
<dbReference type="GO" id="GO:0008061">
    <property type="term" value="F:chitin binding"/>
    <property type="evidence" value="ECO:0007669"/>
    <property type="project" value="InterPro"/>
</dbReference>
<feature type="domain" description="LysM" evidence="3">
    <location>
        <begin position="2"/>
        <end position="45"/>
    </location>
</feature>
<feature type="domain" description="LysM" evidence="3">
    <location>
        <begin position="48"/>
        <end position="91"/>
    </location>
</feature>
<dbReference type="SUPFAM" id="SSF54106">
    <property type="entry name" value="LysM domain"/>
    <property type="match status" value="2"/>
</dbReference>
<evidence type="ECO:0000313" key="5">
    <source>
        <dbReference type="EMBL" id="GEB34448.1"/>
    </source>
</evidence>
<dbReference type="PROSITE" id="PS51910">
    <property type="entry name" value="GH18_2"/>
    <property type="match status" value="1"/>
</dbReference>
<name>A0A4Y3PST5_BREPA</name>
<dbReference type="Gene3D" id="3.10.50.10">
    <property type="match status" value="1"/>
</dbReference>
<dbReference type="InterPro" id="IPR029070">
    <property type="entry name" value="Chitinase_insertion_sf"/>
</dbReference>
<dbReference type="Pfam" id="PF00704">
    <property type="entry name" value="Glyco_hydro_18"/>
    <property type="match status" value="1"/>
</dbReference>
<dbReference type="InterPro" id="IPR018392">
    <property type="entry name" value="LysM"/>
</dbReference>
<keyword evidence="6" id="KW-1185">Reference proteome</keyword>
<feature type="domain" description="GH18" evidence="4">
    <location>
        <begin position="92"/>
        <end position="419"/>
    </location>
</feature>
<dbReference type="Pfam" id="PF01476">
    <property type="entry name" value="LysM"/>
    <property type="match status" value="2"/>
</dbReference>
<keyword evidence="1" id="KW-0378">Hydrolase</keyword>
<comment type="caution">
    <text evidence="5">The sequence shown here is derived from an EMBL/GenBank/DDBJ whole genome shotgun (WGS) entry which is preliminary data.</text>
</comment>
<evidence type="ECO:0000259" key="3">
    <source>
        <dbReference type="PROSITE" id="PS51782"/>
    </source>
</evidence>
<evidence type="ECO:0000256" key="2">
    <source>
        <dbReference type="ARBA" id="ARBA00023295"/>
    </source>
</evidence>
<dbReference type="Proteomes" id="UP000316882">
    <property type="component" value="Unassembled WGS sequence"/>
</dbReference>
<organism evidence="5 6">
    <name type="scientific">Brevibacillus parabrevis</name>
    <dbReference type="NCBI Taxonomy" id="54914"/>
    <lineage>
        <taxon>Bacteria</taxon>
        <taxon>Bacillati</taxon>
        <taxon>Bacillota</taxon>
        <taxon>Bacilli</taxon>
        <taxon>Bacillales</taxon>
        <taxon>Paenibacillaceae</taxon>
        <taxon>Brevibacillus</taxon>
    </lineage>
</organism>
<dbReference type="CDD" id="cd02874">
    <property type="entry name" value="GH18_CFLE_spore_hydrolase"/>
    <property type="match status" value="1"/>
</dbReference>
<accession>A0A4Y3PST5</accession>
<dbReference type="PROSITE" id="PS51782">
    <property type="entry name" value="LYSM"/>
    <property type="match status" value="2"/>
</dbReference>
<dbReference type="AlphaFoldDB" id="A0A4Y3PST5"/>
<dbReference type="GO" id="GO:0070492">
    <property type="term" value="F:oligosaccharide binding"/>
    <property type="evidence" value="ECO:0007669"/>
    <property type="project" value="TreeGrafter"/>
</dbReference>
<reference evidence="5 6" key="1">
    <citation type="submission" date="2019-06" db="EMBL/GenBank/DDBJ databases">
        <title>Whole genome shotgun sequence of Brevibacillus parabrevis NBRC 12334.</title>
        <authorList>
            <person name="Hosoyama A."/>
            <person name="Uohara A."/>
            <person name="Ohji S."/>
            <person name="Ichikawa N."/>
        </authorList>
    </citation>
    <scope>NUCLEOTIDE SEQUENCE [LARGE SCALE GENOMIC DNA]</scope>
    <source>
        <strain evidence="5 6">NBRC 12334</strain>
    </source>
</reference>
<evidence type="ECO:0000313" key="6">
    <source>
        <dbReference type="Proteomes" id="UP000316882"/>
    </source>
</evidence>
<dbReference type="InterPro" id="IPR017853">
    <property type="entry name" value="GH"/>
</dbReference>
<keyword evidence="2" id="KW-0326">Glycosidase</keyword>
<dbReference type="InterPro" id="IPR036779">
    <property type="entry name" value="LysM_dom_sf"/>
</dbReference>
<dbReference type="EMBL" id="BJMH01000023">
    <property type="protein sequence ID" value="GEB34448.1"/>
    <property type="molecule type" value="Genomic_DNA"/>
</dbReference>
<dbReference type="CDD" id="cd00118">
    <property type="entry name" value="LysM"/>
    <property type="match status" value="2"/>
</dbReference>
<dbReference type="GO" id="GO:0016798">
    <property type="term" value="F:hydrolase activity, acting on glycosyl bonds"/>
    <property type="evidence" value="ECO:0007669"/>
    <property type="project" value="UniProtKB-KW"/>
</dbReference>